<dbReference type="PROSITE" id="PS01062">
    <property type="entry name" value="HMG_COA_LYASE"/>
    <property type="match status" value="1"/>
</dbReference>
<dbReference type="Pfam" id="PF00682">
    <property type="entry name" value="HMGL-like"/>
    <property type="match status" value="1"/>
</dbReference>
<comment type="pathway">
    <text evidence="1">Metabolic intermediate metabolism; (S)-3-hydroxy-3-methylglutaryl-CoA degradation; acetoacetate from (S)-3-hydroxy-3-methylglutaryl-CoA: step 1/1.</text>
</comment>
<evidence type="ECO:0000256" key="5">
    <source>
        <dbReference type="ARBA" id="ARBA00023239"/>
    </source>
</evidence>
<accession>A0A917N9J8</accession>
<dbReference type="FunFam" id="3.20.20.70:FF:000071">
    <property type="entry name" value="Hydroxymethylglutaryl-CoA lyase"/>
    <property type="match status" value="1"/>
</dbReference>
<comment type="caution">
    <text evidence="8">The sequence shown here is derived from an EMBL/GenBank/DDBJ whole genome shotgun (WGS) entry which is preliminary data.</text>
</comment>
<dbReference type="PROSITE" id="PS50991">
    <property type="entry name" value="PYR_CT"/>
    <property type="match status" value="1"/>
</dbReference>
<dbReference type="InterPro" id="IPR013785">
    <property type="entry name" value="Aldolase_TIM"/>
</dbReference>
<dbReference type="EMBL" id="BMOB01000002">
    <property type="protein sequence ID" value="GGI79226.1"/>
    <property type="molecule type" value="Genomic_DNA"/>
</dbReference>
<proteinExistence type="inferred from homology"/>
<evidence type="ECO:0000256" key="1">
    <source>
        <dbReference type="ARBA" id="ARBA00005143"/>
    </source>
</evidence>
<dbReference type="EC" id="4.1.3.4" evidence="3"/>
<dbReference type="Proteomes" id="UP000630149">
    <property type="component" value="Unassembled WGS sequence"/>
</dbReference>
<dbReference type="InterPro" id="IPR043594">
    <property type="entry name" value="HMGL"/>
</dbReference>
<evidence type="ECO:0000256" key="4">
    <source>
        <dbReference type="ARBA" id="ARBA00022723"/>
    </source>
</evidence>
<reference evidence="8" key="1">
    <citation type="journal article" date="2014" name="Int. J. Syst. Evol. Microbiol.">
        <title>Complete genome sequence of Corynebacterium casei LMG S-19264T (=DSM 44701T), isolated from a smear-ripened cheese.</title>
        <authorList>
            <consortium name="US DOE Joint Genome Institute (JGI-PGF)"/>
            <person name="Walter F."/>
            <person name="Albersmeier A."/>
            <person name="Kalinowski J."/>
            <person name="Ruckert C."/>
        </authorList>
    </citation>
    <scope>NUCLEOTIDE SEQUENCE</scope>
    <source>
        <strain evidence="8">JCM 13919</strain>
    </source>
</reference>
<name>A0A917N9J8_9GAMM</name>
<dbReference type="InterPro" id="IPR000138">
    <property type="entry name" value="HMG_CoA_lyase_AS"/>
</dbReference>
<sequence length="309" mass="33627">MRPLETTAMDLPSQVTITEVGPRDGLQNEPSFVTTQIKIDFINLLSETGLKHIEVTSFVSPKAIPQLADNAEVYQGIRKVQGVSYSALIPNEQGMQKAMELGVQEIAIFTAASESFNQRNINCTIQESIERFRPVMELAKKHAIPVRAYISCVLGCPYEGEIGPAQVMQVVEQLLHLEVNEISFGDTIGVGTPKQTRLLLDAIKTTMKSNQIAMHFHDTYGQAVANIYASLECGIHRFDSSVAGLGGCPYAQGATGNVATEDVLYLMHGLGIETGVDIYKVVAAGDRICKVLQRKNQSKVANALMANPC</sequence>
<dbReference type="NCBIfam" id="NF004283">
    <property type="entry name" value="PRK05692.1"/>
    <property type="match status" value="1"/>
</dbReference>
<evidence type="ECO:0000256" key="2">
    <source>
        <dbReference type="ARBA" id="ARBA00009405"/>
    </source>
</evidence>
<dbReference type="SUPFAM" id="SSF51569">
    <property type="entry name" value="Aldolase"/>
    <property type="match status" value="1"/>
</dbReference>
<dbReference type="GO" id="GO:0046951">
    <property type="term" value="P:ketone body biosynthetic process"/>
    <property type="evidence" value="ECO:0007669"/>
    <property type="project" value="TreeGrafter"/>
</dbReference>
<dbReference type="GO" id="GO:0006552">
    <property type="term" value="P:L-leucine catabolic process"/>
    <property type="evidence" value="ECO:0007669"/>
    <property type="project" value="TreeGrafter"/>
</dbReference>
<keyword evidence="9" id="KW-1185">Reference proteome</keyword>
<protein>
    <recommendedName>
        <fullName evidence="3">hydroxymethylglutaryl-CoA lyase</fullName>
        <ecNumber evidence="3">4.1.3.4</ecNumber>
    </recommendedName>
</protein>
<dbReference type="PANTHER" id="PTHR42738:SF7">
    <property type="entry name" value="HYDROXYMETHYLGLUTARYL-COA LYASE"/>
    <property type="match status" value="1"/>
</dbReference>
<evidence type="ECO:0000313" key="9">
    <source>
        <dbReference type="Proteomes" id="UP000630149"/>
    </source>
</evidence>
<dbReference type="AlphaFoldDB" id="A0A917N9J8"/>
<evidence type="ECO:0000256" key="6">
    <source>
        <dbReference type="ARBA" id="ARBA00049877"/>
    </source>
</evidence>
<evidence type="ECO:0000259" key="7">
    <source>
        <dbReference type="PROSITE" id="PS50991"/>
    </source>
</evidence>
<keyword evidence="5 8" id="KW-0456">Lyase</keyword>
<comment type="similarity">
    <text evidence="2">Belongs to the HMG-CoA lyase family.</text>
</comment>
<keyword evidence="4" id="KW-0479">Metal-binding</keyword>
<reference evidence="8" key="2">
    <citation type="submission" date="2020-09" db="EMBL/GenBank/DDBJ databases">
        <authorList>
            <person name="Sun Q."/>
            <person name="Ohkuma M."/>
        </authorList>
    </citation>
    <scope>NUCLEOTIDE SEQUENCE</scope>
    <source>
        <strain evidence="8">JCM 13919</strain>
    </source>
</reference>
<evidence type="ECO:0000256" key="3">
    <source>
        <dbReference type="ARBA" id="ARBA00012910"/>
    </source>
</evidence>
<dbReference type="InterPro" id="IPR000891">
    <property type="entry name" value="PYR_CT"/>
</dbReference>
<dbReference type="PANTHER" id="PTHR42738">
    <property type="entry name" value="HYDROXYMETHYLGLUTARYL-COA LYASE"/>
    <property type="match status" value="1"/>
</dbReference>
<organism evidence="8 9">
    <name type="scientific">Legionella impletisoli</name>
    <dbReference type="NCBI Taxonomy" id="343510"/>
    <lineage>
        <taxon>Bacteria</taxon>
        <taxon>Pseudomonadati</taxon>
        <taxon>Pseudomonadota</taxon>
        <taxon>Gammaproteobacteria</taxon>
        <taxon>Legionellales</taxon>
        <taxon>Legionellaceae</taxon>
        <taxon>Legionella</taxon>
    </lineage>
</organism>
<evidence type="ECO:0000313" key="8">
    <source>
        <dbReference type="EMBL" id="GGI79226.1"/>
    </source>
</evidence>
<feature type="domain" description="Pyruvate carboxyltransferase" evidence="7">
    <location>
        <begin position="15"/>
        <end position="282"/>
    </location>
</feature>
<dbReference type="CDD" id="cd07938">
    <property type="entry name" value="DRE_TIM_HMGL"/>
    <property type="match status" value="1"/>
</dbReference>
<gene>
    <name evidence="8" type="primary">mvaB</name>
    <name evidence="8" type="ORF">GCM10007966_04680</name>
</gene>
<dbReference type="GO" id="GO:0004419">
    <property type="term" value="F:hydroxymethylglutaryl-CoA lyase activity"/>
    <property type="evidence" value="ECO:0007669"/>
    <property type="project" value="UniProtKB-EC"/>
</dbReference>
<comment type="catalytic activity">
    <reaction evidence="6">
        <text>(3S)-3-hydroxy-3-methylglutaryl-CoA = acetoacetate + acetyl-CoA</text>
        <dbReference type="Rhea" id="RHEA:24404"/>
        <dbReference type="ChEBI" id="CHEBI:13705"/>
        <dbReference type="ChEBI" id="CHEBI:43074"/>
        <dbReference type="ChEBI" id="CHEBI:57288"/>
        <dbReference type="EC" id="4.1.3.4"/>
    </reaction>
</comment>
<dbReference type="GO" id="GO:0046872">
    <property type="term" value="F:metal ion binding"/>
    <property type="evidence" value="ECO:0007669"/>
    <property type="project" value="UniProtKB-KW"/>
</dbReference>
<dbReference type="Gene3D" id="3.20.20.70">
    <property type="entry name" value="Aldolase class I"/>
    <property type="match status" value="1"/>
</dbReference>